<feature type="transmembrane region" description="Helical" evidence="1">
    <location>
        <begin position="12"/>
        <end position="30"/>
    </location>
</feature>
<accession>A0A8J8B1R6</accession>
<feature type="transmembrane region" description="Helical" evidence="1">
    <location>
        <begin position="80"/>
        <end position="96"/>
    </location>
</feature>
<feature type="transmembrane region" description="Helical" evidence="1">
    <location>
        <begin position="371"/>
        <end position="397"/>
    </location>
</feature>
<feature type="transmembrane region" description="Helical" evidence="1">
    <location>
        <begin position="261"/>
        <end position="280"/>
    </location>
</feature>
<evidence type="ECO:0000313" key="2">
    <source>
        <dbReference type="EMBL" id="MBR0597956.1"/>
    </source>
</evidence>
<keyword evidence="3" id="KW-1185">Reference proteome</keyword>
<keyword evidence="1" id="KW-0472">Membrane</keyword>
<keyword evidence="1" id="KW-0812">Transmembrane</keyword>
<evidence type="ECO:0000256" key="1">
    <source>
        <dbReference type="SAM" id="Phobius"/>
    </source>
</evidence>
<sequence length="584" mass="63643">MNKKLLQKTKESLSSVLPITLIVLLLNFTMTPMPFMIRGVFLIGAFLLIIGMGLFTLGADIAMMPMGEQIGAQLTKSRKLGLLIGISMIMGVMITIAEPDLQVLAEQVPSVPNIVIVLWVAAGVGIFLVISLLRILFQWKLSYMLLGLYMAVFALGTFTSEDFLAVAFDSGGVTTGPITVPFILALGIGISSVRGGKSSHDDSFGLIAFCSIGPIMAVMIMGMFFSTSFDSQAGESALHASNIRELFLIFGKSFPEYFKEVALALAPVVVSFILFQIFALKLPKSQLIKMSIGIIYTYIGLVLFLTGVNVGFLPVGSFIGEYIGSLSYNWILIPLGMIMGFFIVAAEPAVHVLNDEVEVLTGGAISKSAMLWSLSIGVSISIALAMIRILFGISIWYILVPGYALALGLTFFAPKIFTAIAFDSGGVASGPMTATFLLPFAMGACEAVGGNMLLDAFGIVAMVAMTPLITIQVMGVIYSIKVKNMEEEEADVMEEFAEEMEEEQIFEWVGQSCDVSERYDWFEDTEFIENLEWASNLREREIHNNITADNEYIDFEELERLVIPEDFDYPLRDAANPEGGTNDG</sequence>
<feature type="transmembrane region" description="Helical" evidence="1">
    <location>
        <begin position="327"/>
        <end position="350"/>
    </location>
</feature>
<protein>
    <submittedName>
        <fullName evidence="2">DUF1538 domain-containing protein</fullName>
    </submittedName>
</protein>
<dbReference type="AlphaFoldDB" id="A0A8J8B1R6"/>
<organism evidence="2 3">
    <name type="scientific">Sinanaerobacter chloroacetimidivorans</name>
    <dbReference type="NCBI Taxonomy" id="2818044"/>
    <lineage>
        <taxon>Bacteria</taxon>
        <taxon>Bacillati</taxon>
        <taxon>Bacillota</taxon>
        <taxon>Clostridia</taxon>
        <taxon>Peptostreptococcales</taxon>
        <taxon>Anaerovoracaceae</taxon>
        <taxon>Sinanaerobacter</taxon>
    </lineage>
</organism>
<proteinExistence type="predicted"/>
<reference evidence="2" key="2">
    <citation type="submission" date="2021-04" db="EMBL/GenBank/DDBJ databases">
        <authorList>
            <person name="Liu J."/>
        </authorList>
    </citation>
    <scope>NUCLEOTIDE SEQUENCE</scope>
    <source>
        <strain evidence="2">BAD-6</strain>
    </source>
</reference>
<comment type="caution">
    <text evidence="2">The sequence shown here is derived from an EMBL/GenBank/DDBJ whole genome shotgun (WGS) entry which is preliminary data.</text>
</comment>
<dbReference type="Pfam" id="PF07556">
    <property type="entry name" value="DUF1538"/>
    <property type="match status" value="2"/>
</dbReference>
<dbReference type="InterPro" id="IPR011435">
    <property type="entry name" value="UmpAB"/>
</dbReference>
<feature type="transmembrane region" description="Helical" evidence="1">
    <location>
        <begin position="36"/>
        <end position="59"/>
    </location>
</feature>
<feature type="transmembrane region" description="Helical" evidence="1">
    <location>
        <begin position="116"/>
        <end position="136"/>
    </location>
</feature>
<feature type="transmembrane region" description="Helical" evidence="1">
    <location>
        <begin position="172"/>
        <end position="192"/>
    </location>
</feature>
<reference evidence="2" key="1">
    <citation type="submission" date="2021-04" db="EMBL/GenBank/DDBJ databases">
        <title>Sinoanaerobacter chloroacetimidivorans sp. nov., an obligate anaerobic bacterium isolated from anaerobic sludge.</title>
        <authorList>
            <person name="Bao Y."/>
        </authorList>
    </citation>
    <scope>NUCLEOTIDE SEQUENCE</scope>
    <source>
        <strain evidence="2">BAD-6</strain>
    </source>
</reference>
<feature type="transmembrane region" description="Helical" evidence="1">
    <location>
        <begin position="143"/>
        <end position="160"/>
    </location>
</feature>
<evidence type="ECO:0000313" key="3">
    <source>
        <dbReference type="Proteomes" id="UP000675664"/>
    </source>
</evidence>
<name>A0A8J8B1R6_9FIRM</name>
<feature type="transmembrane region" description="Helical" evidence="1">
    <location>
        <begin position="459"/>
        <end position="480"/>
    </location>
</feature>
<feature type="transmembrane region" description="Helical" evidence="1">
    <location>
        <begin position="204"/>
        <end position="225"/>
    </location>
</feature>
<gene>
    <name evidence="2" type="ORF">KCX82_08735</name>
</gene>
<keyword evidence="1" id="KW-1133">Transmembrane helix</keyword>
<dbReference type="EMBL" id="JAGSND010000004">
    <property type="protein sequence ID" value="MBR0597956.1"/>
    <property type="molecule type" value="Genomic_DNA"/>
</dbReference>
<dbReference type="Proteomes" id="UP000675664">
    <property type="component" value="Unassembled WGS sequence"/>
</dbReference>
<feature type="transmembrane region" description="Helical" evidence="1">
    <location>
        <begin position="292"/>
        <end position="315"/>
    </location>
</feature>